<dbReference type="STRING" id="1169540.A0A0G4FC07"/>
<dbReference type="SUPFAM" id="SSF82199">
    <property type="entry name" value="SET domain"/>
    <property type="match status" value="1"/>
</dbReference>
<evidence type="ECO:0000256" key="1">
    <source>
        <dbReference type="SAM" id="MobiDB-lite"/>
    </source>
</evidence>
<dbReference type="InterPro" id="IPR050600">
    <property type="entry name" value="SETD3_SETD6_MTase"/>
</dbReference>
<protein>
    <recommendedName>
        <fullName evidence="5">Rubisco LSMT substrate-binding domain-containing protein</fullName>
    </recommendedName>
</protein>
<dbReference type="VEuPathDB" id="CryptoDB:Vbra_14981"/>
<proteinExistence type="predicted"/>
<dbReference type="AlphaFoldDB" id="A0A0G4FC07"/>
<sequence>MRMKLHLIVSVIPVLWVQCIAFQGPRPSLPLFAGPPQPLLSSRRRAARSQILQRSTAVKEGGEVPSSPAAPAAKVPVPSPLSPPPPPPSASPRPQRNEVEIIRRFEQWAREKARVMFQSVSHGYFLDSNRGKPALSLAALQRCRGVKVNADVKAGEALIAVPIDAAIVATANGTLPEELSGWLNAPYWKEASLPVRLALKLLHEKEKGEASEWAEYVAFLPPVGSFPTPLHWSDDELQKLKLGRMIEMVKRQREGWRGLHEDLLQRGLKDASGGSLSWEDFAWALEIVSSRAFAGNFTQTSPLLLGALQLAWAIAVAFAIVQLYTSSGQADPPIPLIVAGGAAALLPGIASSALEGRRGADKGGSDLALVPVLDSVNHLTVSEAQFGYDGVKRAFTLTADKDQGPGDQVFLNVGEKSNDYWLQYGGFVERRNPSDDFTLDVIGWVKRQPSPPPDDRFRLLESTNMRRYLDSLQCLRNGLVPALEKAVTALWILVGATQAEIRFVVDWIRNANFRVVQGVSTATEIKAYETIEGAAQDMVARLDPTDKERKEADSLRGMARERHELALKYRDEKVTLLRDVVKRCRNEKRFFQRSLQNK</sequence>
<feature type="region of interest" description="Disordered" evidence="1">
    <location>
        <begin position="55"/>
        <end position="97"/>
    </location>
</feature>
<feature type="chain" id="PRO_5005188391" description="Rubisco LSMT substrate-binding domain-containing protein" evidence="2">
    <location>
        <begin position="22"/>
        <end position="598"/>
    </location>
</feature>
<feature type="compositionally biased region" description="Pro residues" evidence="1">
    <location>
        <begin position="77"/>
        <end position="91"/>
    </location>
</feature>
<accession>A0A0G4FC07</accession>
<reference evidence="3 4" key="1">
    <citation type="submission" date="2014-11" db="EMBL/GenBank/DDBJ databases">
        <authorList>
            <person name="Zhu J."/>
            <person name="Qi W."/>
            <person name="Song R."/>
        </authorList>
    </citation>
    <scope>NUCLEOTIDE SEQUENCE [LARGE SCALE GENOMIC DNA]</scope>
</reference>
<name>A0A0G4FC07_VITBC</name>
<gene>
    <name evidence="3" type="ORF">Vbra_14981</name>
</gene>
<organism evidence="3 4">
    <name type="scientific">Vitrella brassicaformis (strain CCMP3155)</name>
    <dbReference type="NCBI Taxonomy" id="1169540"/>
    <lineage>
        <taxon>Eukaryota</taxon>
        <taxon>Sar</taxon>
        <taxon>Alveolata</taxon>
        <taxon>Colpodellida</taxon>
        <taxon>Vitrellaceae</taxon>
        <taxon>Vitrella</taxon>
    </lineage>
</organism>
<dbReference type="CDD" id="cd10527">
    <property type="entry name" value="SET_LSMT"/>
    <property type="match status" value="1"/>
</dbReference>
<evidence type="ECO:0000256" key="2">
    <source>
        <dbReference type="SAM" id="SignalP"/>
    </source>
</evidence>
<dbReference type="InParanoid" id="A0A0G4FC07"/>
<evidence type="ECO:0000313" key="3">
    <source>
        <dbReference type="EMBL" id="CEM10629.1"/>
    </source>
</evidence>
<keyword evidence="4" id="KW-1185">Reference proteome</keyword>
<evidence type="ECO:0000313" key="4">
    <source>
        <dbReference type="Proteomes" id="UP000041254"/>
    </source>
</evidence>
<dbReference type="OrthoDB" id="341421at2759"/>
<dbReference type="EMBL" id="CDMY01000405">
    <property type="protein sequence ID" value="CEM10629.1"/>
    <property type="molecule type" value="Genomic_DNA"/>
</dbReference>
<feature type="compositionally biased region" description="Low complexity" evidence="1">
    <location>
        <begin position="64"/>
        <end position="76"/>
    </location>
</feature>
<keyword evidence="2" id="KW-0732">Signal</keyword>
<dbReference type="Gene3D" id="3.90.1410.10">
    <property type="entry name" value="set domain protein methyltransferase, domain 1"/>
    <property type="match status" value="1"/>
</dbReference>
<evidence type="ECO:0008006" key="5">
    <source>
        <dbReference type="Google" id="ProtNLM"/>
    </source>
</evidence>
<dbReference type="OMA" id="PDTVGKH"/>
<dbReference type="InterPro" id="IPR046341">
    <property type="entry name" value="SET_dom_sf"/>
</dbReference>
<dbReference type="PANTHER" id="PTHR13271">
    <property type="entry name" value="UNCHARACTERIZED PUTATIVE METHYLTRANSFERASE"/>
    <property type="match status" value="1"/>
</dbReference>
<dbReference type="GO" id="GO:0016279">
    <property type="term" value="F:protein-lysine N-methyltransferase activity"/>
    <property type="evidence" value="ECO:0007669"/>
    <property type="project" value="TreeGrafter"/>
</dbReference>
<dbReference type="Proteomes" id="UP000041254">
    <property type="component" value="Unassembled WGS sequence"/>
</dbReference>
<dbReference type="PhylomeDB" id="A0A0G4FC07"/>
<feature type="signal peptide" evidence="2">
    <location>
        <begin position="1"/>
        <end position="21"/>
    </location>
</feature>